<dbReference type="EMBL" id="JAAMPC010000001">
    <property type="protein sequence ID" value="KAG2330595.1"/>
    <property type="molecule type" value="Genomic_DNA"/>
</dbReference>
<comment type="caution">
    <text evidence="1">The sequence shown here is derived from an EMBL/GenBank/DDBJ whole genome shotgun (WGS) entry which is preliminary data.</text>
</comment>
<name>A0A8X8BD64_BRACI</name>
<gene>
    <name evidence="1" type="ORF">Bca52824_001775</name>
</gene>
<organism evidence="1 2">
    <name type="scientific">Brassica carinata</name>
    <name type="common">Ethiopian mustard</name>
    <name type="synonym">Abyssinian cabbage</name>
    <dbReference type="NCBI Taxonomy" id="52824"/>
    <lineage>
        <taxon>Eukaryota</taxon>
        <taxon>Viridiplantae</taxon>
        <taxon>Streptophyta</taxon>
        <taxon>Embryophyta</taxon>
        <taxon>Tracheophyta</taxon>
        <taxon>Spermatophyta</taxon>
        <taxon>Magnoliopsida</taxon>
        <taxon>eudicotyledons</taxon>
        <taxon>Gunneridae</taxon>
        <taxon>Pentapetalae</taxon>
        <taxon>rosids</taxon>
        <taxon>malvids</taxon>
        <taxon>Brassicales</taxon>
        <taxon>Brassicaceae</taxon>
        <taxon>Brassiceae</taxon>
        <taxon>Brassica</taxon>
    </lineage>
</organism>
<protein>
    <submittedName>
        <fullName evidence="1">Uncharacterized protein</fullName>
    </submittedName>
</protein>
<keyword evidence="2" id="KW-1185">Reference proteome</keyword>
<accession>A0A8X8BD64</accession>
<evidence type="ECO:0000313" key="2">
    <source>
        <dbReference type="Proteomes" id="UP000886595"/>
    </source>
</evidence>
<dbReference type="Proteomes" id="UP000886595">
    <property type="component" value="Unassembled WGS sequence"/>
</dbReference>
<dbReference type="AlphaFoldDB" id="A0A8X8BD64"/>
<evidence type="ECO:0000313" key="1">
    <source>
        <dbReference type="EMBL" id="KAG2330595.1"/>
    </source>
</evidence>
<sequence>MADLQIWLPSVVLVGQRGLLRSSGDRSRLLDTLLAIPRGFPCSPILLQALAAASGGSLEVLFLRSLVWVLHSVGSPSSNSRLLRLSFMESRLSLMVVQPPEFLCYCRLAVVRLFGGRGNLPGSQRRFLRHAVAAFAKVSSSACFRGRDHLLPVKECQAESEPLSCDVMVSYGSVWR</sequence>
<reference evidence="1 2" key="1">
    <citation type="submission" date="2020-02" db="EMBL/GenBank/DDBJ databases">
        <authorList>
            <person name="Ma Q."/>
            <person name="Huang Y."/>
            <person name="Song X."/>
            <person name="Pei D."/>
        </authorList>
    </citation>
    <scope>NUCLEOTIDE SEQUENCE [LARGE SCALE GENOMIC DNA]</scope>
    <source>
        <strain evidence="1">Sxm20200214</strain>
        <tissue evidence="1">Leaf</tissue>
    </source>
</reference>
<proteinExistence type="predicted"/>